<keyword evidence="3" id="KW-1185">Reference proteome</keyword>
<sequence>MKKILFVFVFLGLLAGCKSSSTDVTPKTNVELLAGTSSKKWKVTDGTVLYSGLTVNLVSNQPPCVTDNILTLFADKTYELSEGAVKCNMTDPSVIVKSTWSLEESPLKISINKFIFLDYVIDNPVFIIKTIDEKQFTGETLVKYNGNNYVATITFTAQ</sequence>
<proteinExistence type="predicted"/>
<name>A0ABV7Z3L7_9BACT</name>
<dbReference type="RefSeq" id="WP_379839929.1">
    <property type="nucleotide sequence ID" value="NZ_JBHRYQ010000001.1"/>
</dbReference>
<evidence type="ECO:0008006" key="4">
    <source>
        <dbReference type="Google" id="ProtNLM"/>
    </source>
</evidence>
<dbReference type="PROSITE" id="PS51257">
    <property type="entry name" value="PROKAR_LIPOPROTEIN"/>
    <property type="match status" value="1"/>
</dbReference>
<dbReference type="EMBL" id="JBHRYQ010000001">
    <property type="protein sequence ID" value="MFC3813023.1"/>
    <property type="molecule type" value="Genomic_DNA"/>
</dbReference>
<keyword evidence="1" id="KW-0732">Signal</keyword>
<protein>
    <recommendedName>
        <fullName evidence="4">Lipocalin-like domain-containing protein</fullName>
    </recommendedName>
</protein>
<accession>A0ABV7Z3L7</accession>
<dbReference type="Proteomes" id="UP001595616">
    <property type="component" value="Unassembled WGS sequence"/>
</dbReference>
<evidence type="ECO:0000256" key="1">
    <source>
        <dbReference type="SAM" id="SignalP"/>
    </source>
</evidence>
<evidence type="ECO:0000313" key="2">
    <source>
        <dbReference type="EMBL" id="MFC3813023.1"/>
    </source>
</evidence>
<comment type="caution">
    <text evidence="2">The sequence shown here is derived from an EMBL/GenBank/DDBJ whole genome shotgun (WGS) entry which is preliminary data.</text>
</comment>
<organism evidence="2 3">
    <name type="scientific">Lacihabitans lacunae</name>
    <dbReference type="NCBI Taxonomy" id="1028214"/>
    <lineage>
        <taxon>Bacteria</taxon>
        <taxon>Pseudomonadati</taxon>
        <taxon>Bacteroidota</taxon>
        <taxon>Cytophagia</taxon>
        <taxon>Cytophagales</taxon>
        <taxon>Leadbetterellaceae</taxon>
        <taxon>Lacihabitans</taxon>
    </lineage>
</organism>
<gene>
    <name evidence="2" type="ORF">ACFOOI_20330</name>
</gene>
<evidence type="ECO:0000313" key="3">
    <source>
        <dbReference type="Proteomes" id="UP001595616"/>
    </source>
</evidence>
<feature type="signal peptide" evidence="1">
    <location>
        <begin position="1"/>
        <end position="20"/>
    </location>
</feature>
<feature type="chain" id="PRO_5046712931" description="Lipocalin-like domain-containing protein" evidence="1">
    <location>
        <begin position="21"/>
        <end position="158"/>
    </location>
</feature>
<reference evidence="3" key="1">
    <citation type="journal article" date="2019" name="Int. J. Syst. Evol. Microbiol.">
        <title>The Global Catalogue of Microorganisms (GCM) 10K type strain sequencing project: providing services to taxonomists for standard genome sequencing and annotation.</title>
        <authorList>
            <consortium name="The Broad Institute Genomics Platform"/>
            <consortium name="The Broad Institute Genome Sequencing Center for Infectious Disease"/>
            <person name="Wu L."/>
            <person name="Ma J."/>
        </authorList>
    </citation>
    <scope>NUCLEOTIDE SEQUENCE [LARGE SCALE GENOMIC DNA]</scope>
    <source>
        <strain evidence="3">CECT 7956</strain>
    </source>
</reference>